<dbReference type="EMBL" id="JAKNJB010000004">
    <property type="protein sequence ID" value="MCG4526093.1"/>
    <property type="molecule type" value="Genomic_DNA"/>
</dbReference>
<reference evidence="3" key="2">
    <citation type="submission" date="2022-06" db="EMBL/GenBank/DDBJ databases">
        <title>Isolation of gut microbiota from human fecal samples.</title>
        <authorList>
            <person name="Pamer E.G."/>
            <person name="Barat B."/>
            <person name="Waligurski E."/>
            <person name="Medina S."/>
            <person name="Paddock L."/>
            <person name="Mostad J."/>
        </authorList>
    </citation>
    <scope>NUCLEOTIDE SEQUENCE</scope>
    <source>
        <strain evidence="3">DFI.9.91</strain>
    </source>
</reference>
<dbReference type="Pfam" id="PF07963">
    <property type="entry name" value="N_methyl"/>
    <property type="match status" value="1"/>
</dbReference>
<evidence type="ECO:0000313" key="5">
    <source>
        <dbReference type="Proteomes" id="UP001204562"/>
    </source>
</evidence>
<keyword evidence="4" id="KW-1185">Reference proteome</keyword>
<dbReference type="SUPFAM" id="SSF54523">
    <property type="entry name" value="Pili subunits"/>
    <property type="match status" value="1"/>
</dbReference>
<evidence type="ECO:0000313" key="2">
    <source>
        <dbReference type="EMBL" id="MCG4526093.1"/>
    </source>
</evidence>
<evidence type="ECO:0000313" key="3">
    <source>
        <dbReference type="EMBL" id="MCQ4769555.1"/>
    </source>
</evidence>
<reference evidence="2 4" key="1">
    <citation type="submission" date="2022-01" db="EMBL/GenBank/DDBJ databases">
        <title>Collection of gut derived symbiotic bacterial strains cultured from healthy donors.</title>
        <authorList>
            <person name="Lin H."/>
            <person name="Kohout C."/>
            <person name="Waligurski E."/>
            <person name="Pamer E.G."/>
        </authorList>
    </citation>
    <scope>NUCLEOTIDE SEQUENCE [LARGE SCALE GENOMIC DNA]</scope>
    <source>
        <strain evidence="2 4">DFI.3.7</strain>
    </source>
</reference>
<dbReference type="RefSeq" id="WP_238073170.1">
    <property type="nucleotide sequence ID" value="NZ_JAKNJB010000004.1"/>
</dbReference>
<protein>
    <submittedName>
        <fullName evidence="3">Type II secretion system GspH family protein</fullName>
    </submittedName>
</protein>
<dbReference type="EMBL" id="JANFYS010000005">
    <property type="protein sequence ID" value="MCQ4769555.1"/>
    <property type="molecule type" value="Genomic_DNA"/>
</dbReference>
<name>A0AAW5JMF9_9FIRM</name>
<keyword evidence="1" id="KW-0812">Transmembrane</keyword>
<keyword evidence="1" id="KW-1133">Transmembrane helix</keyword>
<dbReference type="Gene3D" id="3.30.700.10">
    <property type="entry name" value="Glycoprotein, Type 4 Pilin"/>
    <property type="match status" value="1"/>
</dbReference>
<evidence type="ECO:0000256" key="1">
    <source>
        <dbReference type="SAM" id="Phobius"/>
    </source>
</evidence>
<dbReference type="InterPro" id="IPR012902">
    <property type="entry name" value="N_methyl_site"/>
</dbReference>
<dbReference type="Proteomes" id="UP001200313">
    <property type="component" value="Unassembled WGS sequence"/>
</dbReference>
<keyword evidence="1" id="KW-0472">Membrane</keyword>
<dbReference type="AlphaFoldDB" id="A0AAW5JMF9"/>
<proteinExistence type="predicted"/>
<comment type="caution">
    <text evidence="3">The sequence shown here is derived from an EMBL/GenBank/DDBJ whole genome shotgun (WGS) entry which is preliminary data.</text>
</comment>
<gene>
    <name evidence="2" type="ORF">L0P79_03270</name>
    <name evidence="3" type="ORF">NE579_03610</name>
</gene>
<dbReference type="NCBIfam" id="TIGR02532">
    <property type="entry name" value="IV_pilin_GFxxxE"/>
    <property type="match status" value="1"/>
</dbReference>
<sequence length="156" mass="16341">MTHDNHDNKGFSLVELIVVIAILGILAGAASFSVSTVSANRARKAAQAVNDMLSQCKVLTLSGAEAPTMTVTLEGGKYYATLYLGSVQREREMLGGTNLSIAYTQEGVTANVSSSVHPTLSFHPSTGALSQTCTAITVGNYTVSITPSTGYHTVTR</sequence>
<feature type="transmembrane region" description="Helical" evidence="1">
    <location>
        <begin position="12"/>
        <end position="34"/>
    </location>
</feature>
<organism evidence="3 5">
    <name type="scientific">Intestinimonas massiliensis</name>
    <name type="common">ex Afouda et al. 2020</name>
    <dbReference type="NCBI Taxonomy" id="1673721"/>
    <lineage>
        <taxon>Bacteria</taxon>
        <taxon>Bacillati</taxon>
        <taxon>Bacillota</taxon>
        <taxon>Clostridia</taxon>
        <taxon>Eubacteriales</taxon>
        <taxon>Intestinimonas</taxon>
    </lineage>
</organism>
<dbReference type="PROSITE" id="PS00409">
    <property type="entry name" value="PROKAR_NTER_METHYL"/>
    <property type="match status" value="1"/>
</dbReference>
<dbReference type="Proteomes" id="UP001204562">
    <property type="component" value="Unassembled WGS sequence"/>
</dbReference>
<dbReference type="InterPro" id="IPR045584">
    <property type="entry name" value="Pilin-like"/>
</dbReference>
<accession>A0AAW5JMF9</accession>
<evidence type="ECO:0000313" key="4">
    <source>
        <dbReference type="Proteomes" id="UP001200313"/>
    </source>
</evidence>